<dbReference type="Proteomes" id="UP000703269">
    <property type="component" value="Unassembled WGS sequence"/>
</dbReference>
<dbReference type="AlphaFoldDB" id="A0A9P3GPX3"/>
<protein>
    <recommendedName>
        <fullName evidence="2">DUF6593 domain-containing protein</fullName>
    </recommendedName>
</protein>
<evidence type="ECO:0000259" key="2">
    <source>
        <dbReference type="Pfam" id="PF20236"/>
    </source>
</evidence>
<evidence type="ECO:0000313" key="4">
    <source>
        <dbReference type="Proteomes" id="UP000703269"/>
    </source>
</evidence>
<organism evidence="3 4">
    <name type="scientific">Phanerochaete sordida</name>
    <dbReference type="NCBI Taxonomy" id="48140"/>
    <lineage>
        <taxon>Eukaryota</taxon>
        <taxon>Fungi</taxon>
        <taxon>Dikarya</taxon>
        <taxon>Basidiomycota</taxon>
        <taxon>Agaricomycotina</taxon>
        <taxon>Agaricomycetes</taxon>
        <taxon>Polyporales</taxon>
        <taxon>Phanerochaetaceae</taxon>
        <taxon>Phanerochaete</taxon>
    </lineage>
</organism>
<sequence length="281" mass="30418">MTDRPWQQPPPPPASPPPPSYYTVEGARPVSPTSSVSAIPWQPEQPTDPRASSSATGARAPTSAGQPPQYGTDDVVVMAWQPCGSSQPVPESTTYTFSQLTHRSMLLLPPPSAPDSAPLYHIAVETNCFRPAAHITVVRRGGSEHGPYVGEFEIGVPARLNRVTLGATAKMLARPTFYWDHSIARGELPRLRWSLDGVVLRWDPVTGVQAKQRRFFRCTAPDATSKKTVHAVATFFPPDPLRAVGGARPAAALRVERAGAHVLDHVVLTALMLQQDGAWMV</sequence>
<dbReference type="EMBL" id="BPQB01000083">
    <property type="protein sequence ID" value="GJE98174.1"/>
    <property type="molecule type" value="Genomic_DNA"/>
</dbReference>
<gene>
    <name evidence="3" type="ORF">PsYK624_143960</name>
</gene>
<feature type="region of interest" description="Disordered" evidence="1">
    <location>
        <begin position="1"/>
        <end position="71"/>
    </location>
</feature>
<dbReference type="OrthoDB" id="3174721at2759"/>
<reference evidence="3 4" key="1">
    <citation type="submission" date="2021-08" db="EMBL/GenBank/DDBJ databases">
        <title>Draft Genome Sequence of Phanerochaete sordida strain YK-624.</title>
        <authorList>
            <person name="Mori T."/>
            <person name="Dohra H."/>
            <person name="Suzuki T."/>
            <person name="Kawagishi H."/>
            <person name="Hirai H."/>
        </authorList>
    </citation>
    <scope>NUCLEOTIDE SEQUENCE [LARGE SCALE GENOMIC DNA]</scope>
    <source>
        <strain evidence="3 4">YK-624</strain>
    </source>
</reference>
<keyword evidence="4" id="KW-1185">Reference proteome</keyword>
<dbReference type="Pfam" id="PF20236">
    <property type="entry name" value="DUF6593"/>
    <property type="match status" value="1"/>
</dbReference>
<evidence type="ECO:0000256" key="1">
    <source>
        <dbReference type="SAM" id="MobiDB-lite"/>
    </source>
</evidence>
<feature type="domain" description="DUF6593" evidence="2">
    <location>
        <begin position="116"/>
        <end position="275"/>
    </location>
</feature>
<accession>A0A9P3GPX3</accession>
<evidence type="ECO:0000313" key="3">
    <source>
        <dbReference type="EMBL" id="GJE98174.1"/>
    </source>
</evidence>
<comment type="caution">
    <text evidence="3">The sequence shown here is derived from an EMBL/GenBank/DDBJ whole genome shotgun (WGS) entry which is preliminary data.</text>
</comment>
<name>A0A9P3GPX3_9APHY</name>
<proteinExistence type="predicted"/>
<dbReference type="InterPro" id="IPR046528">
    <property type="entry name" value="DUF6593"/>
</dbReference>
<feature type="compositionally biased region" description="Pro residues" evidence="1">
    <location>
        <begin position="7"/>
        <end position="20"/>
    </location>
</feature>